<evidence type="ECO:0000313" key="3">
    <source>
        <dbReference type="EMBL" id="OPG17065.1"/>
    </source>
</evidence>
<gene>
    <name evidence="2" type="ORF">AYW79_10585</name>
    <name evidence="3" type="ORF">B2M26_03440</name>
</gene>
<proteinExistence type="predicted"/>
<evidence type="ECO:0000313" key="5">
    <source>
        <dbReference type="Proteomes" id="UP000190229"/>
    </source>
</evidence>
<comment type="caution">
    <text evidence="3">The sequence shown here is derived from an EMBL/GenBank/DDBJ whole genome shotgun (WGS) entry which is preliminary data.</text>
</comment>
<keyword evidence="5" id="KW-1185">Reference proteome</keyword>
<dbReference type="PANTHER" id="PTHR39158:SF1">
    <property type="entry name" value="DNAJ HOMOLOG SUBFAMILY C MEMBER 28"/>
    <property type="match status" value="1"/>
</dbReference>
<evidence type="ECO:0000313" key="2">
    <source>
        <dbReference type="EMBL" id="OAG93467.1"/>
    </source>
</evidence>
<sequence length="151" mass="17533">MEIRWGKTRSTNFIPDNVREDAAETIVRERHYASAIDQIIAEHAQQGGFDNLEGKGKPLNLEGKVHENYYLSRVMKNANVLPHWLELQHEIRDMLKSLIDAVDRNATPNLEAKIAEINIKIKKYNRVCPNPLFEKPHVTVKNYRTQAKQFE</sequence>
<reference evidence="2 4" key="1">
    <citation type="submission" date="2016-02" db="EMBL/GenBank/DDBJ databases">
        <title>Draft genome sequence of Acidibacillus ferrooxidans SLC66.</title>
        <authorList>
            <person name="Oliveira G."/>
            <person name="Nancucheo I."/>
            <person name="Dall'Agnol H."/>
            <person name="Johnson B."/>
            <person name="Oliveira R."/>
            <person name="Nunes G.L."/>
            <person name="Tzotzos G."/>
            <person name="Orellana S.C."/>
            <person name="Salim A.C."/>
            <person name="Araujo F.M."/>
        </authorList>
    </citation>
    <scope>NUCLEOTIDE SEQUENCE [LARGE SCALE GENOMIC DNA]</scope>
    <source>
        <strain evidence="2 4">SLC66</strain>
    </source>
</reference>
<dbReference type="EMBL" id="MWPS01000008">
    <property type="protein sequence ID" value="OPG17065.1"/>
    <property type="molecule type" value="Genomic_DNA"/>
</dbReference>
<dbReference type="InterPro" id="IPR052573">
    <property type="entry name" value="DnaJ_C_subfamily_28"/>
</dbReference>
<dbReference type="Proteomes" id="UP000077421">
    <property type="component" value="Unassembled WGS sequence"/>
</dbReference>
<dbReference type="AlphaFoldDB" id="A0A162T8D0"/>
<protein>
    <recommendedName>
        <fullName evidence="1">DnaJ homologue subfamily C member 28 conserved domain-containing protein</fullName>
    </recommendedName>
</protein>
<reference evidence="3 5" key="2">
    <citation type="submission" date="2017-02" db="EMBL/GenBank/DDBJ databases">
        <title>Draft genome of Acidibacillus ferrooxidans Huett2.</title>
        <authorList>
            <person name="Schopf S."/>
        </authorList>
    </citation>
    <scope>NUCLEOTIDE SEQUENCE [LARGE SCALE GENOMIC DNA]</scope>
    <source>
        <strain evidence="3 5">Huett2</strain>
    </source>
</reference>
<evidence type="ECO:0000313" key="4">
    <source>
        <dbReference type="Proteomes" id="UP000077421"/>
    </source>
</evidence>
<evidence type="ECO:0000259" key="1">
    <source>
        <dbReference type="Pfam" id="PF09350"/>
    </source>
</evidence>
<accession>A0A162T8D0</accession>
<dbReference type="OrthoDB" id="9798476at2"/>
<dbReference type="STRING" id="1765683.B2M26_03440"/>
<dbReference type="Pfam" id="PF09350">
    <property type="entry name" value="DJC28_CD"/>
    <property type="match status" value="1"/>
</dbReference>
<dbReference type="RefSeq" id="WP_067953083.1">
    <property type="nucleotide sequence ID" value="NZ_LSUQ01000034.1"/>
</dbReference>
<name>A0A162T8D0_9BACL</name>
<dbReference type="InterPro" id="IPR018961">
    <property type="entry name" value="DnaJ_homolog_subfam-C_membr-28"/>
</dbReference>
<organism evidence="3 5">
    <name type="scientific">Ferroacidibacillus organovorans</name>
    <dbReference type="NCBI Taxonomy" id="1765683"/>
    <lineage>
        <taxon>Bacteria</taxon>
        <taxon>Bacillati</taxon>
        <taxon>Bacillota</taxon>
        <taxon>Bacilli</taxon>
        <taxon>Bacillales</taxon>
        <taxon>Alicyclobacillaceae</taxon>
        <taxon>Ferroacidibacillus</taxon>
    </lineage>
</organism>
<feature type="domain" description="DnaJ homologue subfamily C member 28 conserved" evidence="1">
    <location>
        <begin position="36"/>
        <end position="97"/>
    </location>
</feature>
<dbReference type="Proteomes" id="UP000190229">
    <property type="component" value="Unassembled WGS sequence"/>
</dbReference>
<dbReference type="PANTHER" id="PTHR39158">
    <property type="entry name" value="OS08G0560600 PROTEIN"/>
    <property type="match status" value="1"/>
</dbReference>
<dbReference type="EMBL" id="LSUQ01000034">
    <property type="protein sequence ID" value="OAG93467.1"/>
    <property type="molecule type" value="Genomic_DNA"/>
</dbReference>